<evidence type="ECO:0000313" key="1">
    <source>
        <dbReference type="EMBL" id="PQD94081.1"/>
    </source>
</evidence>
<dbReference type="NCBIfam" id="NF047773">
    <property type="entry name" value="phas_rel_Lepto"/>
    <property type="match status" value="1"/>
</dbReference>
<sequence length="99" mass="11635">MRDMVNKAFSFGLGAAIVSKEQIEKYVDEMVKRGEVSEQESKDMVNDLMVRGEERQKEFEQQVNMKVKLRLQEMDIATKEDIERLEQRIAALELKQNQQ</sequence>
<dbReference type="OrthoDB" id="191894at2"/>
<protein>
    <submittedName>
        <fullName evidence="1">Polyhydroxyalkanoate synthesis regulator</fullName>
    </submittedName>
</protein>
<proteinExistence type="predicted"/>
<accession>A0A2S7MW85</accession>
<dbReference type="EMBL" id="PKOZ01000015">
    <property type="protein sequence ID" value="PQD94081.1"/>
    <property type="molecule type" value="Genomic_DNA"/>
</dbReference>
<dbReference type="AlphaFoldDB" id="A0A2S7MW85"/>
<name>A0A2S7MW85_9BACI</name>
<keyword evidence="2" id="KW-1185">Reference proteome</keyword>
<dbReference type="PANTHER" id="PTHR38664">
    <property type="entry name" value="SLR0058 PROTEIN"/>
    <property type="match status" value="1"/>
</dbReference>
<dbReference type="InterPro" id="IPR008769">
    <property type="entry name" value="PhaF_PhaI"/>
</dbReference>
<comment type="caution">
    <text evidence="1">The sequence shown here is derived from an EMBL/GenBank/DDBJ whole genome shotgun (WGS) entry which is preliminary data.</text>
</comment>
<evidence type="ECO:0000313" key="2">
    <source>
        <dbReference type="Proteomes" id="UP000239663"/>
    </source>
</evidence>
<dbReference type="PANTHER" id="PTHR38664:SF1">
    <property type="entry name" value="SLR0058 PROTEIN"/>
    <property type="match status" value="1"/>
</dbReference>
<gene>
    <name evidence="1" type="ORF">CYL18_16425</name>
</gene>
<organism evidence="1 2">
    <name type="scientific">Pradoshia eiseniae</name>
    <dbReference type="NCBI Taxonomy" id="2064768"/>
    <lineage>
        <taxon>Bacteria</taxon>
        <taxon>Bacillati</taxon>
        <taxon>Bacillota</taxon>
        <taxon>Bacilli</taxon>
        <taxon>Bacillales</taxon>
        <taxon>Bacillaceae</taxon>
        <taxon>Pradoshia</taxon>
    </lineage>
</organism>
<reference evidence="1 2" key="1">
    <citation type="submission" date="2017-12" db="EMBL/GenBank/DDBJ databases">
        <title>Taxonomic description and draft genome of Pradoshia cofamensis Gen. nov., sp. nov., a thermotolerant bacillale isolated from anterior gut of earthworm Eisenia fetida.</title>
        <authorList>
            <person name="Saha T."/>
            <person name="Chakraborty R."/>
        </authorList>
    </citation>
    <scope>NUCLEOTIDE SEQUENCE [LARGE SCALE GENOMIC DNA]</scope>
    <source>
        <strain evidence="1 2">EAG3</strain>
    </source>
</reference>
<dbReference type="Proteomes" id="UP000239663">
    <property type="component" value="Unassembled WGS sequence"/>
</dbReference>